<proteinExistence type="predicted"/>
<organism evidence="2">
    <name type="scientific">Arundo donax</name>
    <name type="common">Giant reed</name>
    <name type="synonym">Donax arundinaceus</name>
    <dbReference type="NCBI Taxonomy" id="35708"/>
    <lineage>
        <taxon>Eukaryota</taxon>
        <taxon>Viridiplantae</taxon>
        <taxon>Streptophyta</taxon>
        <taxon>Embryophyta</taxon>
        <taxon>Tracheophyta</taxon>
        <taxon>Spermatophyta</taxon>
        <taxon>Magnoliopsida</taxon>
        <taxon>Liliopsida</taxon>
        <taxon>Poales</taxon>
        <taxon>Poaceae</taxon>
        <taxon>PACMAD clade</taxon>
        <taxon>Arundinoideae</taxon>
        <taxon>Arundineae</taxon>
        <taxon>Arundo</taxon>
    </lineage>
</organism>
<accession>A0A0A9B0F6</accession>
<dbReference type="AlphaFoldDB" id="A0A0A9B0F6"/>
<name>A0A0A9B0F6_ARUDO</name>
<evidence type="ECO:0000313" key="2">
    <source>
        <dbReference type="EMBL" id="JAD57484.1"/>
    </source>
</evidence>
<evidence type="ECO:0000256" key="1">
    <source>
        <dbReference type="SAM" id="MobiDB-lite"/>
    </source>
</evidence>
<protein>
    <submittedName>
        <fullName evidence="2">Uncharacterized protein</fullName>
    </submittedName>
</protein>
<sequence>MNITLSGFRVSGVLLSSNSLLSSSLIHWLGCNHVHHVFCFGNGVVARSGGWWPDQGGGGMAGRRSTAEGRNTADEGPNSRGFCPFSLGMKEEEGPEISTELYGWGLALEVVVLTGGGA</sequence>
<reference evidence="2" key="1">
    <citation type="submission" date="2014-09" db="EMBL/GenBank/DDBJ databases">
        <authorList>
            <person name="Magalhaes I.L.F."/>
            <person name="Oliveira U."/>
            <person name="Santos F.R."/>
            <person name="Vidigal T.H.D.A."/>
            <person name="Brescovit A.D."/>
            <person name="Santos A.J."/>
        </authorList>
    </citation>
    <scope>NUCLEOTIDE SEQUENCE</scope>
    <source>
        <tissue evidence="2">Shoot tissue taken approximately 20 cm above the soil surface</tissue>
    </source>
</reference>
<reference evidence="2" key="2">
    <citation type="journal article" date="2015" name="Data Brief">
        <title>Shoot transcriptome of the giant reed, Arundo donax.</title>
        <authorList>
            <person name="Barrero R.A."/>
            <person name="Guerrero F.D."/>
            <person name="Moolhuijzen P."/>
            <person name="Goolsby J.A."/>
            <person name="Tidwell J."/>
            <person name="Bellgard S.E."/>
            <person name="Bellgard M.I."/>
        </authorList>
    </citation>
    <scope>NUCLEOTIDE SEQUENCE</scope>
    <source>
        <tissue evidence="2">Shoot tissue taken approximately 20 cm above the soil surface</tissue>
    </source>
</reference>
<dbReference type="EMBL" id="GBRH01240411">
    <property type="protein sequence ID" value="JAD57484.1"/>
    <property type="molecule type" value="Transcribed_RNA"/>
</dbReference>
<feature type="region of interest" description="Disordered" evidence="1">
    <location>
        <begin position="56"/>
        <end position="80"/>
    </location>
</feature>